<evidence type="ECO:0000259" key="2">
    <source>
        <dbReference type="Pfam" id="PF00501"/>
    </source>
</evidence>
<dbReference type="InterPro" id="IPR020459">
    <property type="entry name" value="AMP-binding"/>
</dbReference>
<feature type="non-terminal residue" evidence="3">
    <location>
        <position position="387"/>
    </location>
</feature>
<dbReference type="PANTHER" id="PTHR45527:SF1">
    <property type="entry name" value="FATTY ACID SYNTHASE"/>
    <property type="match status" value="1"/>
</dbReference>
<sequence length="387" mass="42297">IHQLFEQQVLRTPDATAVVFEDQSLSYAQLNVQANRLAHHLIAQGIKPDDRIALCVERSLAMVVGMLAILKAGAAYVPLDPVYSSDRLVQILRDAEPALLLSDAVGQRVLDQDRLGSLPVFNLETRQDWIALSSANPDVQALGLSSDHLAYLIYTSGSTGVPKGVMVNHRSVVNLWAALDQKIYRFHPEALRVSLNASFAFDSLVKQWIQLLSGRCLVFVPEASRFDGKAMQACIDAQAIDVLDATPSQLAMLEASRNDGDEVRPKVILVGGEAISAAAWRTMASARQRAYYNVYGPTECTVDATITRIAGQTVPHIGRPLANVRLYLLDGTLQPVPRGVAGELYIGGAGVARGYLNRPDLTAERFLEDPYSPHPDARMYRTGDLAR</sequence>
<evidence type="ECO:0000313" key="3">
    <source>
        <dbReference type="EMBL" id="MBM7127906.1"/>
    </source>
</evidence>
<dbReference type="Gene3D" id="2.30.38.10">
    <property type="entry name" value="Luciferase, Domain 3"/>
    <property type="match status" value="1"/>
</dbReference>
<dbReference type="Proteomes" id="UP001430193">
    <property type="component" value="Unassembled WGS sequence"/>
</dbReference>
<proteinExistence type="predicted"/>
<dbReference type="InterPro" id="IPR000873">
    <property type="entry name" value="AMP-dep_synth/lig_dom"/>
</dbReference>
<dbReference type="PRINTS" id="PR00154">
    <property type="entry name" value="AMPBINDING"/>
</dbReference>
<dbReference type="SUPFAM" id="SSF56801">
    <property type="entry name" value="Acetyl-CoA synthetase-like"/>
    <property type="match status" value="1"/>
</dbReference>
<dbReference type="InterPro" id="IPR010071">
    <property type="entry name" value="AA_adenyl_dom"/>
</dbReference>
<protein>
    <submittedName>
        <fullName evidence="3">Amino acid adenylation domain-containing protein</fullName>
    </submittedName>
</protein>
<name>A0ABS2K9P3_9GAMM</name>
<dbReference type="InterPro" id="IPR020845">
    <property type="entry name" value="AMP-binding_CS"/>
</dbReference>
<dbReference type="PROSITE" id="PS00455">
    <property type="entry name" value="AMP_BINDING"/>
    <property type="match status" value="1"/>
</dbReference>
<dbReference type="PANTHER" id="PTHR45527">
    <property type="entry name" value="NONRIBOSOMAL PEPTIDE SYNTHETASE"/>
    <property type="match status" value="1"/>
</dbReference>
<gene>
    <name evidence="3" type="ORF">ISS99_00085</name>
</gene>
<reference evidence="3" key="1">
    <citation type="submission" date="2020-10" db="EMBL/GenBank/DDBJ databases">
        <title>Phylogeny of dyella-like bacteria.</title>
        <authorList>
            <person name="Fu J."/>
        </authorList>
    </citation>
    <scope>NUCLEOTIDE SEQUENCE</scope>
    <source>
        <strain evidence="3">DHON07</strain>
    </source>
</reference>
<feature type="non-terminal residue" evidence="3">
    <location>
        <position position="1"/>
    </location>
</feature>
<feature type="region of interest" description="Disordered" evidence="1">
    <location>
        <begin position="367"/>
        <end position="387"/>
    </location>
</feature>
<dbReference type="Pfam" id="PF00501">
    <property type="entry name" value="AMP-binding"/>
    <property type="match status" value="1"/>
</dbReference>
<evidence type="ECO:0000313" key="4">
    <source>
        <dbReference type="Proteomes" id="UP001430193"/>
    </source>
</evidence>
<dbReference type="EMBL" id="JADIKF010000017">
    <property type="protein sequence ID" value="MBM7127906.1"/>
    <property type="molecule type" value="Genomic_DNA"/>
</dbReference>
<keyword evidence="4" id="KW-1185">Reference proteome</keyword>
<feature type="domain" description="AMP-dependent synthetase/ligase" evidence="2">
    <location>
        <begin position="5"/>
        <end position="356"/>
    </location>
</feature>
<dbReference type="NCBIfam" id="TIGR01733">
    <property type="entry name" value="AA-adenyl-dom"/>
    <property type="match status" value="1"/>
</dbReference>
<dbReference type="RefSeq" id="WP_204629526.1">
    <property type="nucleotide sequence ID" value="NZ_JADIKF010000017.1"/>
</dbReference>
<organism evidence="3 4">
    <name type="scientific">Dyella mobilis</name>
    <dbReference type="NCBI Taxonomy" id="1849582"/>
    <lineage>
        <taxon>Bacteria</taxon>
        <taxon>Pseudomonadati</taxon>
        <taxon>Pseudomonadota</taxon>
        <taxon>Gammaproteobacteria</taxon>
        <taxon>Lysobacterales</taxon>
        <taxon>Rhodanobacteraceae</taxon>
        <taxon>Dyella</taxon>
    </lineage>
</organism>
<dbReference type="CDD" id="cd05930">
    <property type="entry name" value="A_NRPS"/>
    <property type="match status" value="1"/>
</dbReference>
<feature type="compositionally biased region" description="Basic and acidic residues" evidence="1">
    <location>
        <begin position="375"/>
        <end position="387"/>
    </location>
</feature>
<comment type="caution">
    <text evidence="3">The sequence shown here is derived from an EMBL/GenBank/DDBJ whole genome shotgun (WGS) entry which is preliminary data.</text>
</comment>
<dbReference type="Gene3D" id="3.40.50.980">
    <property type="match status" value="2"/>
</dbReference>
<evidence type="ECO:0000256" key="1">
    <source>
        <dbReference type="SAM" id="MobiDB-lite"/>
    </source>
</evidence>
<accession>A0ABS2K9P3</accession>